<dbReference type="SUPFAM" id="SSF50249">
    <property type="entry name" value="Nucleic acid-binding proteins"/>
    <property type="match status" value="1"/>
</dbReference>
<keyword evidence="4 6" id="KW-0689">Ribosomal protein</keyword>
<dbReference type="PRINTS" id="PR00973">
    <property type="entry name" value="RIBOSOMALS17"/>
</dbReference>
<dbReference type="Gene3D" id="2.40.50.140">
    <property type="entry name" value="Nucleic acid-binding proteins"/>
    <property type="match status" value="1"/>
</dbReference>
<comment type="caution">
    <text evidence="7">The sequence shown here is derived from an EMBL/GenBank/DDBJ whole genome shotgun (WGS) entry which is preliminary data.</text>
</comment>
<evidence type="ECO:0000256" key="6">
    <source>
        <dbReference type="HAMAP-Rule" id="MF_01345"/>
    </source>
</evidence>
<dbReference type="PANTHER" id="PTHR10744">
    <property type="entry name" value="40S RIBOSOMAL PROTEIN S11 FAMILY MEMBER"/>
    <property type="match status" value="1"/>
</dbReference>
<dbReference type="GO" id="GO:0019843">
    <property type="term" value="F:rRNA binding"/>
    <property type="evidence" value="ECO:0007669"/>
    <property type="project" value="UniProtKB-UniRule"/>
</dbReference>
<sequence length="75" mass="8760">MEFTGKVVSKKMEKTAVVEVGRVVTHPLYKKRTRKVKKYKVHDEMGTKLGDKVIFVNSRPVSKDKHFIMKEILKK</sequence>
<accession>A0A1G1WGC2</accession>
<evidence type="ECO:0000256" key="5">
    <source>
        <dbReference type="ARBA" id="ARBA00023274"/>
    </source>
</evidence>
<keyword evidence="3 6" id="KW-0694">RNA-binding</keyword>
<dbReference type="GO" id="GO:0006412">
    <property type="term" value="P:translation"/>
    <property type="evidence" value="ECO:0007669"/>
    <property type="project" value="UniProtKB-UniRule"/>
</dbReference>
<comment type="subunit">
    <text evidence="6">Part of the 30S ribosomal subunit.</text>
</comment>
<organism evidence="7 8">
    <name type="scientific">Candidatus Woykebacteria bacterium RBG_16_43_9</name>
    <dbReference type="NCBI Taxonomy" id="1802596"/>
    <lineage>
        <taxon>Bacteria</taxon>
        <taxon>Candidatus Woykeibacteriota</taxon>
    </lineage>
</organism>
<dbReference type="InterPro" id="IPR019984">
    <property type="entry name" value="Ribosomal_uS17_bact/chlr"/>
</dbReference>
<evidence type="ECO:0000256" key="2">
    <source>
        <dbReference type="ARBA" id="ARBA00022730"/>
    </source>
</evidence>
<dbReference type="AlphaFoldDB" id="A0A1G1WGC2"/>
<reference evidence="7 8" key="1">
    <citation type="journal article" date="2016" name="Nat. Commun.">
        <title>Thousands of microbial genomes shed light on interconnected biogeochemical processes in an aquifer system.</title>
        <authorList>
            <person name="Anantharaman K."/>
            <person name="Brown C.T."/>
            <person name="Hug L.A."/>
            <person name="Sharon I."/>
            <person name="Castelle C.J."/>
            <person name="Probst A.J."/>
            <person name="Thomas B.C."/>
            <person name="Singh A."/>
            <person name="Wilkins M.J."/>
            <person name="Karaoz U."/>
            <person name="Brodie E.L."/>
            <person name="Williams K.H."/>
            <person name="Hubbard S.S."/>
            <person name="Banfield J.F."/>
        </authorList>
    </citation>
    <scope>NUCLEOTIDE SEQUENCE [LARGE SCALE GENOMIC DNA]</scope>
</reference>
<evidence type="ECO:0000313" key="8">
    <source>
        <dbReference type="Proteomes" id="UP000176389"/>
    </source>
</evidence>
<evidence type="ECO:0000313" key="7">
    <source>
        <dbReference type="EMBL" id="OGY26779.1"/>
    </source>
</evidence>
<dbReference type="PANTHER" id="PTHR10744:SF1">
    <property type="entry name" value="SMALL RIBOSOMAL SUBUNIT PROTEIN US17M"/>
    <property type="match status" value="1"/>
</dbReference>
<comment type="similarity">
    <text evidence="1 6">Belongs to the universal ribosomal protein uS17 family.</text>
</comment>
<dbReference type="EMBL" id="MHCS01000010">
    <property type="protein sequence ID" value="OGY26779.1"/>
    <property type="molecule type" value="Genomic_DNA"/>
</dbReference>
<comment type="function">
    <text evidence="6">One of the primary rRNA binding proteins, it binds specifically to the 5'-end of 16S ribosomal RNA.</text>
</comment>
<evidence type="ECO:0000256" key="4">
    <source>
        <dbReference type="ARBA" id="ARBA00022980"/>
    </source>
</evidence>
<dbReference type="Pfam" id="PF00366">
    <property type="entry name" value="Ribosomal_S17"/>
    <property type="match status" value="1"/>
</dbReference>
<evidence type="ECO:0000256" key="1">
    <source>
        <dbReference type="ARBA" id="ARBA00010254"/>
    </source>
</evidence>
<dbReference type="HAMAP" id="MF_01345_B">
    <property type="entry name" value="Ribosomal_uS17_B"/>
    <property type="match status" value="1"/>
</dbReference>
<dbReference type="GO" id="GO:1990904">
    <property type="term" value="C:ribonucleoprotein complex"/>
    <property type="evidence" value="ECO:0007669"/>
    <property type="project" value="UniProtKB-KW"/>
</dbReference>
<gene>
    <name evidence="6" type="primary">rpsQ</name>
    <name evidence="7" type="ORF">A2Z11_02300</name>
</gene>
<dbReference type="CDD" id="cd00364">
    <property type="entry name" value="Ribosomal_uS17"/>
    <property type="match status" value="1"/>
</dbReference>
<proteinExistence type="inferred from homology"/>
<dbReference type="GO" id="GO:0005840">
    <property type="term" value="C:ribosome"/>
    <property type="evidence" value="ECO:0007669"/>
    <property type="project" value="UniProtKB-KW"/>
</dbReference>
<evidence type="ECO:0000256" key="3">
    <source>
        <dbReference type="ARBA" id="ARBA00022884"/>
    </source>
</evidence>
<keyword evidence="2 6" id="KW-0699">rRNA-binding</keyword>
<dbReference type="InterPro" id="IPR012340">
    <property type="entry name" value="NA-bd_OB-fold"/>
</dbReference>
<name>A0A1G1WGC2_9BACT</name>
<dbReference type="NCBIfam" id="NF004123">
    <property type="entry name" value="PRK05610.1"/>
    <property type="match status" value="1"/>
</dbReference>
<keyword evidence="5 6" id="KW-0687">Ribonucleoprotein</keyword>
<protein>
    <recommendedName>
        <fullName evidence="6">Small ribosomal subunit protein uS17</fullName>
    </recommendedName>
</protein>
<dbReference type="Proteomes" id="UP000176389">
    <property type="component" value="Unassembled WGS sequence"/>
</dbReference>
<dbReference type="InterPro" id="IPR000266">
    <property type="entry name" value="Ribosomal_uS17"/>
</dbReference>
<dbReference type="STRING" id="1802596.A2Z11_02300"/>
<dbReference type="GO" id="GO:0003735">
    <property type="term" value="F:structural constituent of ribosome"/>
    <property type="evidence" value="ECO:0007669"/>
    <property type="project" value="InterPro"/>
</dbReference>